<keyword evidence="2 5" id="KW-0132">Cell division</keyword>
<accession>A0ABU3P0R2</accession>
<feature type="domain" description="SHS2" evidence="6">
    <location>
        <begin position="6"/>
        <end position="192"/>
    </location>
</feature>
<dbReference type="GO" id="GO:0051301">
    <property type="term" value="P:cell division"/>
    <property type="evidence" value="ECO:0007669"/>
    <property type="project" value="UniProtKB-KW"/>
</dbReference>
<evidence type="ECO:0000259" key="6">
    <source>
        <dbReference type="SMART" id="SM00842"/>
    </source>
</evidence>
<sequence>MAGKYILGVDIGTSAVKVLVATKHNGRINVLGSGTVPGAGFAKGAVTDAGALAAAVREAVDCAVMVAEAPLGPVQLGIGGIDLTSQNGLGSVAPSAGMATGADIERACRAAAAVTVPDSHRILHILPIGFWLDGQTLAEPPLGKSGKRLEVEAHIVSMPASRADELTAALADKGITVAAILANAVVGGTDAAGTDSCLVIDIGAGLADLSLHSGGKIVFTASLPLGGDYITGDIMHGLDIGKLHAEEIKRYYAKLDRDLNGRGVVLDCNDFGTTDKQVEYDFLHKIVESRVEEIISLLHAYIEPALSRYGAEKILLAGGSSLLPSIGEWTEKIFARPVTLVRPSGLAAEYSHPANTAGYGLVQYAARLASGEHAGGPVRSFFKKLKQLL</sequence>
<dbReference type="InterPro" id="IPR043129">
    <property type="entry name" value="ATPase_NBD"/>
</dbReference>
<dbReference type="Proteomes" id="UP001254848">
    <property type="component" value="Unassembled WGS sequence"/>
</dbReference>
<dbReference type="PANTHER" id="PTHR32432">
    <property type="entry name" value="CELL DIVISION PROTEIN FTSA-RELATED"/>
    <property type="match status" value="1"/>
</dbReference>
<comment type="similarity">
    <text evidence="5">Belongs to the FtsA/MreB family.</text>
</comment>
<dbReference type="EMBL" id="JAUOZS010000001">
    <property type="protein sequence ID" value="MDT8901671.1"/>
    <property type="molecule type" value="Genomic_DNA"/>
</dbReference>
<gene>
    <name evidence="5 7" type="primary">ftsA</name>
    <name evidence="7" type="ORF">Q4T40_10490</name>
</gene>
<dbReference type="HAMAP" id="MF_02033">
    <property type="entry name" value="FtsA"/>
    <property type="match status" value="1"/>
</dbReference>
<dbReference type="Gene3D" id="3.30.420.40">
    <property type="match status" value="2"/>
</dbReference>
<comment type="function">
    <text evidence="5">Cell division protein that is involved in the assembly of the Z ring. May serve as a membrane anchor for the Z ring.</text>
</comment>
<proteinExistence type="inferred from homology"/>
<dbReference type="PIRSF" id="PIRSF003101">
    <property type="entry name" value="FtsA"/>
    <property type="match status" value="1"/>
</dbReference>
<keyword evidence="8" id="KW-1185">Reference proteome</keyword>
<evidence type="ECO:0000313" key="8">
    <source>
        <dbReference type="Proteomes" id="UP001254848"/>
    </source>
</evidence>
<dbReference type="SUPFAM" id="SSF53067">
    <property type="entry name" value="Actin-like ATPase domain"/>
    <property type="match status" value="2"/>
</dbReference>
<dbReference type="InterPro" id="IPR020823">
    <property type="entry name" value="Cell_div_FtsA"/>
</dbReference>
<evidence type="ECO:0000256" key="4">
    <source>
        <dbReference type="ARBA" id="ARBA00023306"/>
    </source>
</evidence>
<keyword evidence="1 5" id="KW-1003">Cell membrane</keyword>
<evidence type="ECO:0000256" key="3">
    <source>
        <dbReference type="ARBA" id="ARBA00023136"/>
    </source>
</evidence>
<comment type="subunit">
    <text evidence="5">Self-interacts. Interacts with FtsZ.</text>
</comment>
<organism evidence="7 8">
    <name type="scientific">Anaeroselena agilis</name>
    <dbReference type="NCBI Taxonomy" id="3063788"/>
    <lineage>
        <taxon>Bacteria</taxon>
        <taxon>Bacillati</taxon>
        <taxon>Bacillota</taxon>
        <taxon>Negativicutes</taxon>
        <taxon>Acetonemataceae</taxon>
        <taxon>Anaeroselena</taxon>
    </lineage>
</organism>
<evidence type="ECO:0000256" key="2">
    <source>
        <dbReference type="ARBA" id="ARBA00022618"/>
    </source>
</evidence>
<dbReference type="RefSeq" id="WP_413780175.1">
    <property type="nucleotide sequence ID" value="NZ_JAUOZS010000001.1"/>
</dbReference>
<comment type="caution">
    <text evidence="7">The sequence shown here is derived from an EMBL/GenBank/DDBJ whole genome shotgun (WGS) entry which is preliminary data.</text>
</comment>
<keyword evidence="3 5" id="KW-0472">Membrane</keyword>
<reference evidence="7 8" key="1">
    <citation type="submission" date="2023-07" db="EMBL/GenBank/DDBJ databases">
        <title>The novel representative of Negativicutes class, Anaeroselena agilis gen. nov. sp. nov.</title>
        <authorList>
            <person name="Prokofeva M.I."/>
            <person name="Elcheninov A.G."/>
            <person name="Klyukina A."/>
            <person name="Kublanov I.V."/>
            <person name="Frolov E.N."/>
            <person name="Podosokorskaya O.A."/>
        </authorList>
    </citation>
    <scope>NUCLEOTIDE SEQUENCE [LARGE SCALE GENOMIC DNA]</scope>
    <source>
        <strain evidence="7 8">4137-cl</strain>
    </source>
</reference>
<dbReference type="PANTHER" id="PTHR32432:SF4">
    <property type="entry name" value="CELL DIVISION PROTEIN FTSA"/>
    <property type="match status" value="1"/>
</dbReference>
<keyword evidence="4 5" id="KW-0131">Cell cycle</keyword>
<name>A0ABU3P0R2_9FIRM</name>
<evidence type="ECO:0000313" key="7">
    <source>
        <dbReference type="EMBL" id="MDT8901671.1"/>
    </source>
</evidence>
<evidence type="ECO:0000256" key="1">
    <source>
        <dbReference type="ARBA" id="ARBA00022475"/>
    </source>
</evidence>
<dbReference type="InterPro" id="IPR050696">
    <property type="entry name" value="FtsA/MreB"/>
</dbReference>
<dbReference type="Pfam" id="PF14450">
    <property type="entry name" value="FtsA"/>
    <property type="match status" value="1"/>
</dbReference>
<dbReference type="SMART" id="SM00842">
    <property type="entry name" value="FtsA"/>
    <property type="match status" value="1"/>
</dbReference>
<dbReference type="Pfam" id="PF02491">
    <property type="entry name" value="SHS2_FTSA"/>
    <property type="match status" value="1"/>
</dbReference>
<comment type="subcellular location">
    <subcellularLocation>
        <location evidence="5">Cell membrane</location>
        <topology evidence="5">Peripheral membrane protein</topology>
        <orientation evidence="5">Cytoplasmic side</orientation>
    </subcellularLocation>
    <text evidence="5">Localizes to the Z ring in an FtsZ-dependent manner. Targeted to the membrane through a conserved C-terminal amphipathic helix.</text>
</comment>
<protein>
    <recommendedName>
        <fullName evidence="5">Cell division protein FtsA</fullName>
    </recommendedName>
</protein>
<dbReference type="NCBIfam" id="TIGR01174">
    <property type="entry name" value="ftsA"/>
    <property type="match status" value="1"/>
</dbReference>
<dbReference type="InterPro" id="IPR003494">
    <property type="entry name" value="SHS2_FtsA"/>
</dbReference>
<evidence type="ECO:0000256" key="5">
    <source>
        <dbReference type="HAMAP-Rule" id="MF_02033"/>
    </source>
</evidence>